<protein>
    <submittedName>
        <fullName evidence="1">Uncharacterized protein</fullName>
    </submittedName>
</protein>
<evidence type="ECO:0000313" key="2">
    <source>
        <dbReference type="Proteomes" id="UP000250235"/>
    </source>
</evidence>
<organism evidence="1 2">
    <name type="scientific">Dorcoceras hygrometricum</name>
    <dbReference type="NCBI Taxonomy" id="472368"/>
    <lineage>
        <taxon>Eukaryota</taxon>
        <taxon>Viridiplantae</taxon>
        <taxon>Streptophyta</taxon>
        <taxon>Embryophyta</taxon>
        <taxon>Tracheophyta</taxon>
        <taxon>Spermatophyta</taxon>
        <taxon>Magnoliopsida</taxon>
        <taxon>eudicotyledons</taxon>
        <taxon>Gunneridae</taxon>
        <taxon>Pentapetalae</taxon>
        <taxon>asterids</taxon>
        <taxon>lamiids</taxon>
        <taxon>Lamiales</taxon>
        <taxon>Gesneriaceae</taxon>
        <taxon>Didymocarpoideae</taxon>
        <taxon>Trichosporeae</taxon>
        <taxon>Loxocarpinae</taxon>
        <taxon>Dorcoceras</taxon>
    </lineage>
</organism>
<dbReference type="EMBL" id="KV003295">
    <property type="protein sequence ID" value="KZV36670.1"/>
    <property type="molecule type" value="Genomic_DNA"/>
</dbReference>
<name>A0A2Z7BWV4_9LAMI</name>
<proteinExistence type="predicted"/>
<reference evidence="1 2" key="1">
    <citation type="journal article" date="2015" name="Proc. Natl. Acad. Sci. U.S.A.">
        <title>The resurrection genome of Boea hygrometrica: A blueprint for survival of dehydration.</title>
        <authorList>
            <person name="Xiao L."/>
            <person name="Yang G."/>
            <person name="Zhang L."/>
            <person name="Yang X."/>
            <person name="Zhao S."/>
            <person name="Ji Z."/>
            <person name="Zhou Q."/>
            <person name="Hu M."/>
            <person name="Wang Y."/>
            <person name="Chen M."/>
            <person name="Xu Y."/>
            <person name="Jin H."/>
            <person name="Xiao X."/>
            <person name="Hu G."/>
            <person name="Bao F."/>
            <person name="Hu Y."/>
            <person name="Wan P."/>
            <person name="Li L."/>
            <person name="Deng X."/>
            <person name="Kuang T."/>
            <person name="Xiang C."/>
            <person name="Zhu J.K."/>
            <person name="Oliver M.J."/>
            <person name="He Y."/>
        </authorList>
    </citation>
    <scope>NUCLEOTIDE SEQUENCE [LARGE SCALE GENOMIC DNA]</scope>
    <source>
        <strain evidence="2">cv. XS01</strain>
    </source>
</reference>
<keyword evidence="2" id="KW-1185">Reference proteome</keyword>
<sequence>MSGTSFWLLGNPDVGLATSCCLCKTPAFGFEDQSFGLQLLQQIPYLANFLPTSFFASNPRVTVHREILRRIPIDFGHRLSRLSVKASGSLPHFEHTLWPPLFADLVELCLSSLAPFPVVAFSVCYPGGRGADPARGAPGGG</sequence>
<evidence type="ECO:0000313" key="1">
    <source>
        <dbReference type="EMBL" id="KZV36670.1"/>
    </source>
</evidence>
<dbReference type="Proteomes" id="UP000250235">
    <property type="component" value="Unassembled WGS sequence"/>
</dbReference>
<gene>
    <name evidence="1" type="ORF">F511_40410</name>
</gene>
<dbReference type="AlphaFoldDB" id="A0A2Z7BWV4"/>
<accession>A0A2Z7BWV4</accession>